<feature type="transmembrane region" description="Helical" evidence="1">
    <location>
        <begin position="122"/>
        <end position="142"/>
    </location>
</feature>
<dbReference type="GeneID" id="92858202"/>
<gene>
    <name evidence="3" type="ORF">B1B09_08870</name>
    <name evidence="2" type="ORF">DXN06_08525</name>
</gene>
<keyword evidence="1" id="KW-1133">Transmembrane helix</keyword>
<reference evidence="3 4" key="1">
    <citation type="submission" date="2017-02" db="EMBL/GenBank/DDBJ databases">
        <title>Prevalence of linear plasmids in Cutibacterium acnes isolates obtained from cancerous prostatic tissue.</title>
        <authorList>
            <person name="Davidsson S."/>
            <person name="Bruggemann H."/>
        </authorList>
    </citation>
    <scope>NUCLEOTIDE SEQUENCE [LARGE SCALE GENOMIC DNA]</scope>
    <source>
        <strain evidence="3 4">11-78</strain>
    </source>
</reference>
<feature type="transmembrane region" description="Helical" evidence="1">
    <location>
        <begin position="85"/>
        <end position="110"/>
    </location>
</feature>
<name>A0A2B7I9L1_CUTAC</name>
<dbReference type="RefSeq" id="WP_002516455.1">
    <property type="nucleotide sequence ID" value="NZ_AP019664.1"/>
</dbReference>
<dbReference type="Proteomes" id="UP000256621">
    <property type="component" value="Chromosome"/>
</dbReference>
<feature type="transmembrane region" description="Helical" evidence="1">
    <location>
        <begin position="154"/>
        <end position="173"/>
    </location>
</feature>
<sequence length="178" mass="18697">MSRRRSEENIIDVRARLGHNVDQRNSDILGATTESARVGRSAGVFTTAMAITGLVWGLTLAIWATSPGADGTRAGMPVQGWFGCLLIGLLYAMGVTVILIIPVVLMAALLGGRLVRRRSQRIAGGVVGAVTVLVGAAGLYALILDLSAVVEVSWPAVVTASALGCWWGPWVMVGRSSR</sequence>
<keyword evidence="1" id="KW-0812">Transmembrane</keyword>
<dbReference type="EMBL" id="CP031442">
    <property type="protein sequence ID" value="AXM07171.1"/>
    <property type="molecule type" value="Genomic_DNA"/>
</dbReference>
<dbReference type="AlphaFoldDB" id="A0A2B7I9L1"/>
<dbReference type="OMA" id="QITWPAA"/>
<evidence type="ECO:0000313" key="4">
    <source>
        <dbReference type="Proteomes" id="UP000226191"/>
    </source>
</evidence>
<protein>
    <submittedName>
        <fullName evidence="3">Uncharacterized protein</fullName>
    </submittedName>
</protein>
<feature type="transmembrane region" description="Helical" evidence="1">
    <location>
        <begin position="44"/>
        <end position="65"/>
    </location>
</feature>
<reference evidence="2 5" key="2">
    <citation type="submission" date="2018-08" db="EMBL/GenBank/DDBJ databases">
        <title>Genome sequencing of Cutibacterium acnes KCOM 1315.</title>
        <authorList>
            <person name="Kook J.-K."/>
            <person name="Park S.-N."/>
            <person name="Lim Y.K."/>
        </authorList>
    </citation>
    <scope>NUCLEOTIDE SEQUENCE [LARGE SCALE GENOMIC DNA]</scope>
    <source>
        <strain evidence="2 5">KCOM 1315</strain>
    </source>
</reference>
<organism evidence="3 4">
    <name type="scientific">Cutibacterium acnes</name>
    <name type="common">Propionibacterium acnes</name>
    <dbReference type="NCBI Taxonomy" id="1747"/>
    <lineage>
        <taxon>Bacteria</taxon>
        <taxon>Bacillati</taxon>
        <taxon>Actinomycetota</taxon>
        <taxon>Actinomycetes</taxon>
        <taxon>Propionibacteriales</taxon>
        <taxon>Propionibacteriaceae</taxon>
        <taxon>Cutibacterium</taxon>
    </lineage>
</organism>
<dbReference type="Proteomes" id="UP000226191">
    <property type="component" value="Unassembled WGS sequence"/>
</dbReference>
<evidence type="ECO:0000313" key="2">
    <source>
        <dbReference type="EMBL" id="AXM07171.1"/>
    </source>
</evidence>
<evidence type="ECO:0000313" key="5">
    <source>
        <dbReference type="Proteomes" id="UP000256621"/>
    </source>
</evidence>
<evidence type="ECO:0000313" key="3">
    <source>
        <dbReference type="EMBL" id="PGF33985.1"/>
    </source>
</evidence>
<dbReference type="OrthoDB" id="3712345at2"/>
<evidence type="ECO:0000256" key="1">
    <source>
        <dbReference type="SAM" id="Phobius"/>
    </source>
</evidence>
<dbReference type="EMBL" id="MVCE01000003">
    <property type="protein sequence ID" value="PGF33985.1"/>
    <property type="molecule type" value="Genomic_DNA"/>
</dbReference>
<keyword evidence="1" id="KW-0472">Membrane</keyword>
<proteinExistence type="predicted"/>
<accession>A0A2B7I9L1</accession>